<evidence type="ECO:0000259" key="10">
    <source>
        <dbReference type="Pfam" id="PF23233"/>
    </source>
</evidence>
<dbReference type="InterPro" id="IPR045075">
    <property type="entry name" value="Syf1-like"/>
</dbReference>
<keyword evidence="6" id="KW-0508">mRNA splicing</keyword>
<keyword evidence="7" id="KW-0539">Nucleus</keyword>
<dbReference type="KEGG" id="tbg:TbgDal_V1840"/>
<dbReference type="GO" id="GO:0000349">
    <property type="term" value="P:generation of catalytic spliceosome for first transesterification step"/>
    <property type="evidence" value="ECO:0007669"/>
    <property type="project" value="TreeGrafter"/>
</dbReference>
<keyword evidence="3" id="KW-0507">mRNA processing</keyword>
<dbReference type="InterPro" id="IPR056350">
    <property type="entry name" value="HAT_Syf1_central"/>
</dbReference>
<organism evidence="11 12">
    <name type="scientific">Trypanosoma brucei gambiense (strain MHOM/CI/86/DAL972)</name>
    <dbReference type="NCBI Taxonomy" id="679716"/>
    <lineage>
        <taxon>Eukaryota</taxon>
        <taxon>Discoba</taxon>
        <taxon>Euglenozoa</taxon>
        <taxon>Kinetoplastea</taxon>
        <taxon>Metakinetoplastina</taxon>
        <taxon>Trypanosomatida</taxon>
        <taxon>Trypanosomatidae</taxon>
        <taxon>Trypanosoma</taxon>
    </lineage>
</organism>
<proteinExistence type="inferred from homology"/>
<evidence type="ECO:0000259" key="9">
    <source>
        <dbReference type="Pfam" id="PF23231"/>
    </source>
</evidence>
<comment type="similarity">
    <text evidence="2">Belongs to the crooked-neck family.</text>
</comment>
<sequence>MCAYARVFACFKVFSVDPCCHPTLGGGGDTVAVIWFLLILVDSLPPLFHHAFIFLAPNFFNITCAACNHPLSLLPFFFFRFFLEEGGEKMGTTSTDTLELEVLRNPSNVRGWLQFIRSILCSDYPNQVSKANAVNVAYERALRANGYSYKLWMGYISYRRENTRELTSPNEWFRSLRDIYDRAVEKLPMMPLLWTSFIEFAMDGSVAPRITLTRHVITRALEALPFTQHHRIWRLAKLWVSRPHVPMPTATYIWRLYLLYDPSTENQRNYFHMLWEKGNASDFLVECAAFLLRDSTSHGGLLRDIAFWETVRTALETKGLCFGGDISQVEKIVQMAADYCASPAEFRLSYAVFLANQGELSMARETLWAILNDVDNPAVFCRAFAAALAFESQIIDSLAMDSSIHALDEVKYQQLREKLCGDVSDPLYHLTRLTQQHPMLLNQLQLRADRHCTALWLKRIEILKEMECNGVATSSDVIALYRQAITQCTSGMPNVEAATAQLFESYACYLWENNLRTDAVAVADEGAWFVKFSSTTSNVLLMGLVVEFSQLTDPARTLDKLVSRLVKATNVSNSIRSKGLARQVAVKNLARDPRAWVLAVDVAFHRLLLKNTGESGGRSNEELKNLISLFCNSSGYTAEGACYLACRLWQSGDVSAAFQEFERALVAFAAAPLAVLHILQQYLSCLCVSFGTRLPLHRFREFSKLGLDVAQFTMRSSPVSTVEFLLNCVTLESRLGFSGSAVQIARECLHLALKHQAEYDSLLFGVLDAVLEVTFRLHGSQALRHYCAELLERQKLTPQLIQRLALWWAAVERRTGNADRAHTVMEACCKSQDPSSSHGAVFWSMWESICNTVKQFEGVHRRKQQAALKYSNGNNSADAAVDGFDGSKNNNVGASGNEAIEVVPVPALT</sequence>
<gene>
    <name evidence="11" type="ORF">TbgDal_V1840</name>
</gene>
<dbReference type="Proteomes" id="UP000002316">
    <property type="component" value="Chromosome 5"/>
</dbReference>
<accession>C9ZNR8</accession>
<evidence type="ECO:0000256" key="2">
    <source>
        <dbReference type="ARBA" id="ARBA00008644"/>
    </source>
</evidence>
<dbReference type="Pfam" id="PF23220">
    <property type="entry name" value="HAT_Syf1_M"/>
    <property type="match status" value="1"/>
</dbReference>
<evidence type="ECO:0000256" key="3">
    <source>
        <dbReference type="ARBA" id="ARBA00022664"/>
    </source>
</evidence>
<dbReference type="AlphaFoldDB" id="C9ZNR8"/>
<evidence type="ECO:0008006" key="13">
    <source>
        <dbReference type="Google" id="ProtNLM"/>
    </source>
</evidence>
<dbReference type="SMART" id="SM00386">
    <property type="entry name" value="HAT"/>
    <property type="match status" value="2"/>
</dbReference>
<dbReference type="PANTHER" id="PTHR11246">
    <property type="entry name" value="PRE-MRNA SPLICING FACTOR"/>
    <property type="match status" value="1"/>
</dbReference>
<dbReference type="GO" id="GO:0000974">
    <property type="term" value="C:Prp19 complex"/>
    <property type="evidence" value="ECO:0007669"/>
    <property type="project" value="TreeGrafter"/>
</dbReference>
<evidence type="ECO:0000313" key="11">
    <source>
        <dbReference type="EMBL" id="CBH11046.1"/>
    </source>
</evidence>
<dbReference type="Gene3D" id="1.25.40.10">
    <property type="entry name" value="Tetratricopeptide repeat domain"/>
    <property type="match status" value="1"/>
</dbReference>
<dbReference type="GO" id="GO:0071014">
    <property type="term" value="C:post-mRNA release spliceosomal complex"/>
    <property type="evidence" value="ECO:0007669"/>
    <property type="project" value="TreeGrafter"/>
</dbReference>
<protein>
    <recommendedName>
        <fullName evidence="13">Pre-mRNA-splicing factor SYF1</fullName>
    </recommendedName>
</protein>
<dbReference type="GO" id="GO:0071007">
    <property type="term" value="C:U2-type catalytic step 2 spliceosome"/>
    <property type="evidence" value="ECO:0007669"/>
    <property type="project" value="TreeGrafter"/>
</dbReference>
<keyword evidence="5" id="KW-0677">Repeat</keyword>
<dbReference type="SUPFAM" id="SSF48452">
    <property type="entry name" value="TPR-like"/>
    <property type="match status" value="1"/>
</dbReference>
<dbReference type="Pfam" id="PF23231">
    <property type="entry name" value="HAT_Syf1_CNRKL1_C"/>
    <property type="match status" value="1"/>
</dbReference>
<feature type="domain" description="Pre-mRNA-splicing factor Syf1-like N-terminal HAT-repeats" evidence="10">
    <location>
        <begin position="99"/>
        <end position="262"/>
    </location>
</feature>
<evidence type="ECO:0000256" key="6">
    <source>
        <dbReference type="ARBA" id="ARBA00023187"/>
    </source>
</evidence>
<dbReference type="VEuPathDB" id="TriTrypDB:Tbg972.5.1840"/>
<dbReference type="EMBL" id="FN554968">
    <property type="protein sequence ID" value="CBH11046.1"/>
    <property type="molecule type" value="Genomic_DNA"/>
</dbReference>
<dbReference type="PANTHER" id="PTHR11246:SF5">
    <property type="entry name" value="PRE-MRNA-SPLICING FACTOR SYF1"/>
    <property type="match status" value="1"/>
</dbReference>
<dbReference type="InterPro" id="IPR003107">
    <property type="entry name" value="HAT"/>
</dbReference>
<feature type="domain" description="Pre-mRNA-splicing factor Syf1/CRNKL1-like C-terminal HAT-repeats" evidence="9">
    <location>
        <begin position="656"/>
        <end position="848"/>
    </location>
</feature>
<evidence type="ECO:0000259" key="8">
    <source>
        <dbReference type="Pfam" id="PF23220"/>
    </source>
</evidence>
<evidence type="ECO:0000256" key="7">
    <source>
        <dbReference type="ARBA" id="ARBA00023242"/>
    </source>
</evidence>
<evidence type="ECO:0000313" key="12">
    <source>
        <dbReference type="Proteomes" id="UP000002316"/>
    </source>
</evidence>
<dbReference type="InterPro" id="IPR055433">
    <property type="entry name" value="HAT_Syf1-like_N"/>
</dbReference>
<dbReference type="OrthoDB" id="10067343at2759"/>
<dbReference type="GeneID" id="23861164"/>
<dbReference type="InterPro" id="IPR055430">
    <property type="entry name" value="HAT_Syf1_CNRKL1_C"/>
</dbReference>
<evidence type="ECO:0000256" key="1">
    <source>
        <dbReference type="ARBA" id="ARBA00004123"/>
    </source>
</evidence>
<dbReference type="InterPro" id="IPR011990">
    <property type="entry name" value="TPR-like_helical_dom_sf"/>
</dbReference>
<evidence type="ECO:0000256" key="5">
    <source>
        <dbReference type="ARBA" id="ARBA00022737"/>
    </source>
</evidence>
<keyword evidence="4" id="KW-0747">Spliceosome</keyword>
<comment type="subcellular location">
    <subcellularLocation>
        <location evidence="1">Nucleus</location>
    </subcellularLocation>
</comment>
<dbReference type="RefSeq" id="XP_011773333.1">
    <property type="nucleotide sequence ID" value="XM_011775031.1"/>
</dbReference>
<name>C9ZNR8_TRYB9</name>
<dbReference type="Pfam" id="PF23233">
    <property type="entry name" value="HAT_Syf1_CNRKL1_N"/>
    <property type="match status" value="1"/>
</dbReference>
<feature type="domain" description="Pre-mRNA-splicing factor SYF1 central HAT repeats" evidence="8">
    <location>
        <begin position="338"/>
        <end position="479"/>
    </location>
</feature>
<evidence type="ECO:0000256" key="4">
    <source>
        <dbReference type="ARBA" id="ARBA00022728"/>
    </source>
</evidence>
<reference evidence="12" key="1">
    <citation type="journal article" date="2010" name="PLoS Negl. Trop. Dis.">
        <title>The genome sequence of Trypanosoma brucei gambiense, causative agent of chronic human african trypanosomiasis.</title>
        <authorList>
            <person name="Jackson A.P."/>
            <person name="Sanders M."/>
            <person name="Berry A."/>
            <person name="McQuillan J."/>
            <person name="Aslett M.A."/>
            <person name="Quail M.A."/>
            <person name="Chukualim B."/>
            <person name="Capewell P."/>
            <person name="MacLeod A."/>
            <person name="Melville S.E."/>
            <person name="Gibson W."/>
            <person name="Barry J.D."/>
            <person name="Berriman M."/>
            <person name="Hertz-Fowler C."/>
        </authorList>
    </citation>
    <scope>NUCLEOTIDE SEQUENCE [LARGE SCALE GENOMIC DNA]</scope>
    <source>
        <strain evidence="12">MHOM/CI/86/DAL972</strain>
    </source>
</reference>